<dbReference type="PROSITE" id="PS00138">
    <property type="entry name" value="SUBTILASE_SER"/>
    <property type="match status" value="1"/>
</dbReference>
<dbReference type="InterPro" id="IPR022398">
    <property type="entry name" value="Peptidase_S8_His-AS"/>
</dbReference>
<dbReference type="Pfam" id="PF00082">
    <property type="entry name" value="Peptidase_S8"/>
    <property type="match status" value="1"/>
</dbReference>
<evidence type="ECO:0000259" key="8">
    <source>
        <dbReference type="Pfam" id="PF00082"/>
    </source>
</evidence>
<dbReference type="InterPro" id="IPR034080">
    <property type="entry name" value="Protease_P7-like_dom"/>
</dbReference>
<keyword evidence="4 5" id="KW-0720">Serine protease</keyword>
<dbReference type="eggNOG" id="COG1404">
    <property type="taxonomic scope" value="Bacteria"/>
</dbReference>
<dbReference type="AlphaFoldDB" id="A0A098LGK8"/>
<dbReference type="GO" id="GO:0004252">
    <property type="term" value="F:serine-type endopeptidase activity"/>
    <property type="evidence" value="ECO:0007669"/>
    <property type="project" value="UniProtKB-UniRule"/>
</dbReference>
<proteinExistence type="inferred from homology"/>
<evidence type="ECO:0000256" key="5">
    <source>
        <dbReference type="PROSITE-ProRule" id="PRU01240"/>
    </source>
</evidence>
<evidence type="ECO:0000313" key="10">
    <source>
        <dbReference type="Proteomes" id="UP000030185"/>
    </source>
</evidence>
<protein>
    <recommendedName>
        <fullName evidence="8">Peptidase S8/S53 domain-containing protein</fullName>
    </recommendedName>
</protein>
<evidence type="ECO:0000256" key="2">
    <source>
        <dbReference type="ARBA" id="ARBA00022670"/>
    </source>
</evidence>
<comment type="similarity">
    <text evidence="1 5 6">Belongs to the peptidase S8 family.</text>
</comment>
<dbReference type="CDD" id="cd07483">
    <property type="entry name" value="Peptidases_S8_Subtilisin_Novo-like"/>
    <property type="match status" value="1"/>
</dbReference>
<evidence type="ECO:0000256" key="4">
    <source>
        <dbReference type="ARBA" id="ARBA00022825"/>
    </source>
</evidence>
<dbReference type="PANTHER" id="PTHR43806">
    <property type="entry name" value="PEPTIDASE S8"/>
    <property type="match status" value="1"/>
</dbReference>
<reference evidence="9 10" key="1">
    <citation type="submission" date="2014-09" db="EMBL/GenBank/DDBJ databases">
        <title>Sporocytophaga myxococcoides PG-01 genome sequencing.</title>
        <authorList>
            <person name="Liu L."/>
            <person name="Gao P.J."/>
            <person name="Chen G.J."/>
            <person name="Wang L.S."/>
        </authorList>
    </citation>
    <scope>NUCLEOTIDE SEQUENCE [LARGE SCALE GENOMIC DNA]</scope>
    <source>
        <strain evidence="9 10">PG-01</strain>
    </source>
</reference>
<evidence type="ECO:0000313" key="9">
    <source>
        <dbReference type="EMBL" id="GAL85572.1"/>
    </source>
</evidence>
<dbReference type="Proteomes" id="UP000030185">
    <property type="component" value="Unassembled WGS sequence"/>
</dbReference>
<feature type="signal peptide" evidence="7">
    <location>
        <begin position="1"/>
        <end position="22"/>
    </location>
</feature>
<evidence type="ECO:0000256" key="7">
    <source>
        <dbReference type="SAM" id="SignalP"/>
    </source>
</evidence>
<dbReference type="GO" id="GO:0006508">
    <property type="term" value="P:proteolysis"/>
    <property type="evidence" value="ECO:0007669"/>
    <property type="project" value="UniProtKB-KW"/>
</dbReference>
<dbReference type="PROSITE" id="PS51892">
    <property type="entry name" value="SUBTILASE"/>
    <property type="match status" value="1"/>
</dbReference>
<dbReference type="SUPFAM" id="SSF52743">
    <property type="entry name" value="Subtilisin-like"/>
    <property type="match status" value="1"/>
</dbReference>
<name>A0A098LGK8_9BACT</name>
<dbReference type="PROSITE" id="PS00136">
    <property type="entry name" value="SUBTILASE_ASP"/>
    <property type="match status" value="1"/>
</dbReference>
<dbReference type="PROSITE" id="PS00137">
    <property type="entry name" value="SUBTILASE_HIS"/>
    <property type="match status" value="1"/>
</dbReference>
<feature type="active site" description="Charge relay system" evidence="5">
    <location>
        <position position="462"/>
    </location>
</feature>
<dbReference type="InterPro" id="IPR015500">
    <property type="entry name" value="Peptidase_S8_subtilisin-rel"/>
</dbReference>
<keyword evidence="3 5" id="KW-0378">Hydrolase</keyword>
<organism evidence="9 10">
    <name type="scientific">Sporocytophaga myxococcoides</name>
    <dbReference type="NCBI Taxonomy" id="153721"/>
    <lineage>
        <taxon>Bacteria</taxon>
        <taxon>Pseudomonadati</taxon>
        <taxon>Bacteroidota</taxon>
        <taxon>Cytophagia</taxon>
        <taxon>Cytophagales</taxon>
        <taxon>Cytophagaceae</taxon>
        <taxon>Sporocytophaga</taxon>
    </lineage>
</organism>
<evidence type="ECO:0000256" key="6">
    <source>
        <dbReference type="RuleBase" id="RU003355"/>
    </source>
</evidence>
<dbReference type="RefSeq" id="WP_045464331.1">
    <property type="nucleotide sequence ID" value="NZ_BBLT01000005.1"/>
</dbReference>
<dbReference type="InterPro" id="IPR036852">
    <property type="entry name" value="Peptidase_S8/S53_dom_sf"/>
</dbReference>
<dbReference type="Gene3D" id="3.40.50.200">
    <property type="entry name" value="Peptidase S8/S53 domain"/>
    <property type="match status" value="2"/>
</dbReference>
<gene>
    <name evidence="9" type="ORF">MYP_2801</name>
</gene>
<comment type="caution">
    <text evidence="9">The sequence shown here is derived from an EMBL/GenBank/DDBJ whole genome shotgun (WGS) entry which is preliminary data.</text>
</comment>
<feature type="active site" description="Charge relay system" evidence="5">
    <location>
        <position position="76"/>
    </location>
</feature>
<keyword evidence="2 5" id="KW-0645">Protease</keyword>
<evidence type="ECO:0000256" key="3">
    <source>
        <dbReference type="ARBA" id="ARBA00022801"/>
    </source>
</evidence>
<dbReference type="EMBL" id="BBLT01000005">
    <property type="protein sequence ID" value="GAL85572.1"/>
    <property type="molecule type" value="Genomic_DNA"/>
</dbReference>
<dbReference type="PRINTS" id="PR00723">
    <property type="entry name" value="SUBTILISIN"/>
</dbReference>
<sequence length="550" mass="61005">MKNRVLVNLLLLNVFFSFSVLAQSQSSVNAFPKKNINWYNADLKEDKIAGASVNKAYNLLLKDKKTRKTVIVAIIDSGVDIDHEDLKGRIWVNEKEIPGNGIDDDGNGYVDDIHGWGFLGNDKGKNIETETYEFVRMLRKYDPVFKNIQSEADVPADQVNDYSLYLKVKAKHEAEVEEQTKLNETLKKFEKILTDVEKVVLKHLGTSTYTVDDLKEITNANRSVLYARDWLLDRYKQGFSREELESMKKRTETQLKENLNLSYNPREIIGDDIENINDSIYGNNDVKGPRADHGTPVSGVIGAIRGNGTGIDGIAEDVRFMVLRAVPNGDEYDKDIALAIRYAVNNGANVINMSFGKEFSPQKKFVDDAIRYAEERNVLLVHAAGNSAYDIDEIIHYPSRVCNDGNSVGNWLEVGANSIKANKKLCASFSNYGKKNVALFAPGEEIVSLTEGNLYAMVSGTSFAGPVVSGVAALVWSYYPELTAVELRNILLNTCTNLNKKKVLIPGGKPDAAKVPFSNLSSTGGIVNAYQALLMAEKIVSEKKSANAEY</sequence>
<dbReference type="InterPro" id="IPR000209">
    <property type="entry name" value="Peptidase_S8/S53_dom"/>
</dbReference>
<dbReference type="STRING" id="153721.MYP_2801"/>
<feature type="chain" id="PRO_5001937315" description="Peptidase S8/S53 domain-containing protein" evidence="7">
    <location>
        <begin position="23"/>
        <end position="550"/>
    </location>
</feature>
<keyword evidence="7" id="KW-0732">Signal</keyword>
<evidence type="ECO:0000256" key="1">
    <source>
        <dbReference type="ARBA" id="ARBA00011073"/>
    </source>
</evidence>
<accession>A0A098LGK8</accession>
<dbReference type="OrthoDB" id="9798386at2"/>
<dbReference type="InterPro" id="IPR023827">
    <property type="entry name" value="Peptidase_S8_Asp-AS"/>
</dbReference>
<dbReference type="InterPro" id="IPR023828">
    <property type="entry name" value="Peptidase_S8_Ser-AS"/>
</dbReference>
<keyword evidence="10" id="KW-1185">Reference proteome</keyword>
<feature type="domain" description="Peptidase S8/S53" evidence="8">
    <location>
        <begin position="68"/>
        <end position="502"/>
    </location>
</feature>
<feature type="active site" description="Charge relay system" evidence="5">
    <location>
        <position position="293"/>
    </location>
</feature>
<dbReference type="InterPro" id="IPR050131">
    <property type="entry name" value="Peptidase_S8_subtilisin-like"/>
</dbReference>
<dbReference type="PANTHER" id="PTHR43806:SF11">
    <property type="entry name" value="CEREVISIN-RELATED"/>
    <property type="match status" value="1"/>
</dbReference>